<evidence type="ECO:0000256" key="1">
    <source>
        <dbReference type="ARBA" id="ARBA00004685"/>
    </source>
</evidence>
<dbReference type="InParanoid" id="W4JMH4"/>
<evidence type="ECO:0000313" key="5">
    <source>
        <dbReference type="EMBL" id="ETW74669.1"/>
    </source>
</evidence>
<organism evidence="5 6">
    <name type="scientific">Heterobasidion irregulare (strain TC 32-1)</name>
    <dbReference type="NCBI Taxonomy" id="747525"/>
    <lineage>
        <taxon>Eukaryota</taxon>
        <taxon>Fungi</taxon>
        <taxon>Dikarya</taxon>
        <taxon>Basidiomycota</taxon>
        <taxon>Agaricomycotina</taxon>
        <taxon>Agaricomycetes</taxon>
        <taxon>Russulales</taxon>
        <taxon>Bondarzewiaceae</taxon>
        <taxon>Heterobasidion</taxon>
        <taxon>Heterobasidion annosum species complex</taxon>
    </lineage>
</organism>
<sequence length="206" mass="23055">MFPTSQHWLQLAIVALLTAFTILNVFRFLYPASLEFFRSYTFIGDDFPNELPLRLDHIIVAFNDTMDFRLHDVQKWQTIFPGGGGWVNLGPQGRPFSVSMFHQLHCLNGIRHAISQSSAAACNNTTMDPKILGHTSHCFNFLRQALLCKADTTLEPTTIVDLPKGAHGAAASGNGVLHRCVDYPSVYHFLERKHAERTALRGNTTS</sequence>
<name>W4JMH4_HETIT</name>
<evidence type="ECO:0008006" key="7">
    <source>
        <dbReference type="Google" id="ProtNLM"/>
    </source>
</evidence>
<gene>
    <name evidence="5" type="ORF">HETIRDRAFT_447042</name>
</gene>
<dbReference type="Proteomes" id="UP000030671">
    <property type="component" value="Unassembled WGS sequence"/>
</dbReference>
<dbReference type="GO" id="GO:0043386">
    <property type="term" value="P:mycotoxin biosynthetic process"/>
    <property type="evidence" value="ECO:0007669"/>
    <property type="project" value="InterPro"/>
</dbReference>
<keyword evidence="4" id="KW-0472">Membrane</keyword>
<dbReference type="InterPro" id="IPR021765">
    <property type="entry name" value="UstYa-like"/>
</dbReference>
<keyword evidence="6" id="KW-1185">Reference proteome</keyword>
<dbReference type="GO" id="GO:0016491">
    <property type="term" value="F:oxidoreductase activity"/>
    <property type="evidence" value="ECO:0007669"/>
    <property type="project" value="UniProtKB-KW"/>
</dbReference>
<dbReference type="OrthoDB" id="3687641at2759"/>
<reference evidence="5 6" key="1">
    <citation type="journal article" date="2012" name="New Phytol.">
        <title>Insight into trade-off between wood decay and parasitism from the genome of a fungal forest pathogen.</title>
        <authorList>
            <person name="Olson A."/>
            <person name="Aerts A."/>
            <person name="Asiegbu F."/>
            <person name="Belbahri L."/>
            <person name="Bouzid O."/>
            <person name="Broberg A."/>
            <person name="Canback B."/>
            <person name="Coutinho P.M."/>
            <person name="Cullen D."/>
            <person name="Dalman K."/>
            <person name="Deflorio G."/>
            <person name="van Diepen L.T."/>
            <person name="Dunand C."/>
            <person name="Duplessis S."/>
            <person name="Durling M."/>
            <person name="Gonthier P."/>
            <person name="Grimwood J."/>
            <person name="Fossdal C.G."/>
            <person name="Hansson D."/>
            <person name="Henrissat B."/>
            <person name="Hietala A."/>
            <person name="Himmelstrand K."/>
            <person name="Hoffmeister D."/>
            <person name="Hogberg N."/>
            <person name="James T.Y."/>
            <person name="Karlsson M."/>
            <person name="Kohler A."/>
            <person name="Kues U."/>
            <person name="Lee Y.H."/>
            <person name="Lin Y.C."/>
            <person name="Lind M."/>
            <person name="Lindquist E."/>
            <person name="Lombard V."/>
            <person name="Lucas S."/>
            <person name="Lunden K."/>
            <person name="Morin E."/>
            <person name="Murat C."/>
            <person name="Park J."/>
            <person name="Raffaello T."/>
            <person name="Rouze P."/>
            <person name="Salamov A."/>
            <person name="Schmutz J."/>
            <person name="Solheim H."/>
            <person name="Stahlberg J."/>
            <person name="Velez H."/>
            <person name="de Vries R.P."/>
            <person name="Wiebenga A."/>
            <person name="Woodward S."/>
            <person name="Yakovlev I."/>
            <person name="Garbelotto M."/>
            <person name="Martin F."/>
            <person name="Grigoriev I.V."/>
            <person name="Stenlid J."/>
        </authorList>
    </citation>
    <scope>NUCLEOTIDE SEQUENCE [LARGE SCALE GENOMIC DNA]</scope>
    <source>
        <strain evidence="5 6">TC 32-1</strain>
    </source>
</reference>
<evidence type="ECO:0000313" key="6">
    <source>
        <dbReference type="Proteomes" id="UP000030671"/>
    </source>
</evidence>
<evidence type="ECO:0000256" key="4">
    <source>
        <dbReference type="SAM" id="Phobius"/>
    </source>
</evidence>
<comment type="pathway">
    <text evidence="1">Mycotoxin biosynthesis.</text>
</comment>
<dbReference type="EMBL" id="KI925467">
    <property type="protein sequence ID" value="ETW74669.1"/>
    <property type="molecule type" value="Genomic_DNA"/>
</dbReference>
<comment type="similarity">
    <text evidence="3">Belongs to the ustYa family.</text>
</comment>
<keyword evidence="4" id="KW-1133">Transmembrane helix</keyword>
<feature type="transmembrane region" description="Helical" evidence="4">
    <location>
        <begin position="12"/>
        <end position="30"/>
    </location>
</feature>
<keyword evidence="4" id="KW-0812">Transmembrane</keyword>
<dbReference type="GeneID" id="20675726"/>
<dbReference type="eggNOG" id="ENOG502RXIB">
    <property type="taxonomic scope" value="Eukaryota"/>
</dbReference>
<dbReference type="AlphaFoldDB" id="W4JMH4"/>
<dbReference type="RefSeq" id="XP_009553164.1">
    <property type="nucleotide sequence ID" value="XM_009554869.1"/>
</dbReference>
<dbReference type="Pfam" id="PF11807">
    <property type="entry name" value="UstYa"/>
    <property type="match status" value="1"/>
</dbReference>
<accession>W4JMH4</accession>
<evidence type="ECO:0000256" key="2">
    <source>
        <dbReference type="ARBA" id="ARBA00023002"/>
    </source>
</evidence>
<dbReference type="PANTHER" id="PTHR33365:SF11">
    <property type="entry name" value="TAT PATHWAY SIGNAL SEQUENCE"/>
    <property type="match status" value="1"/>
</dbReference>
<proteinExistence type="inferred from homology"/>
<dbReference type="KEGG" id="hir:HETIRDRAFT_447042"/>
<protein>
    <recommendedName>
        <fullName evidence="7">Oxidase ustYa</fullName>
    </recommendedName>
</protein>
<evidence type="ECO:0000256" key="3">
    <source>
        <dbReference type="ARBA" id="ARBA00035112"/>
    </source>
</evidence>
<keyword evidence="2" id="KW-0560">Oxidoreductase</keyword>
<dbReference type="HOGENOM" id="CLU_042941_8_3_1"/>
<dbReference type="PANTHER" id="PTHR33365">
    <property type="entry name" value="YALI0B05434P"/>
    <property type="match status" value="1"/>
</dbReference>